<evidence type="ECO:0000313" key="2">
    <source>
        <dbReference type="Proteomes" id="UP001457282"/>
    </source>
</evidence>
<name>A0AAW1X1W8_RUBAR</name>
<comment type="caution">
    <text evidence="1">The sequence shown here is derived from an EMBL/GenBank/DDBJ whole genome shotgun (WGS) entry which is preliminary data.</text>
</comment>
<reference evidence="1 2" key="1">
    <citation type="journal article" date="2023" name="G3 (Bethesda)">
        <title>A chromosome-length genome assembly and annotation of blackberry (Rubus argutus, cv. 'Hillquist').</title>
        <authorList>
            <person name="Bruna T."/>
            <person name="Aryal R."/>
            <person name="Dudchenko O."/>
            <person name="Sargent D.J."/>
            <person name="Mead D."/>
            <person name="Buti M."/>
            <person name="Cavallini A."/>
            <person name="Hytonen T."/>
            <person name="Andres J."/>
            <person name="Pham M."/>
            <person name="Weisz D."/>
            <person name="Mascagni F."/>
            <person name="Usai G."/>
            <person name="Natali L."/>
            <person name="Bassil N."/>
            <person name="Fernandez G.E."/>
            <person name="Lomsadze A."/>
            <person name="Armour M."/>
            <person name="Olukolu B."/>
            <person name="Poorten T."/>
            <person name="Britton C."/>
            <person name="Davik J."/>
            <person name="Ashrafi H."/>
            <person name="Aiden E.L."/>
            <person name="Borodovsky M."/>
            <person name="Worthington M."/>
        </authorList>
    </citation>
    <scope>NUCLEOTIDE SEQUENCE [LARGE SCALE GENOMIC DNA]</scope>
    <source>
        <strain evidence="1">PI 553951</strain>
    </source>
</reference>
<gene>
    <name evidence="1" type="ORF">M0R45_026747</name>
</gene>
<sequence length="66" mass="7643">MNMIARDLLSADTTPPRLLDDTERGTIVEKLTEETPRDWSHFREPISVCIGCTVKQCRLAFQHKDR</sequence>
<keyword evidence="2" id="KW-1185">Reference proteome</keyword>
<dbReference type="AlphaFoldDB" id="A0AAW1X1W8"/>
<protein>
    <submittedName>
        <fullName evidence="1">Uncharacterized protein</fullName>
    </submittedName>
</protein>
<dbReference type="Proteomes" id="UP001457282">
    <property type="component" value="Unassembled WGS sequence"/>
</dbReference>
<dbReference type="EMBL" id="JBEDUW010000005">
    <property type="protein sequence ID" value="KAK9929657.1"/>
    <property type="molecule type" value="Genomic_DNA"/>
</dbReference>
<evidence type="ECO:0000313" key="1">
    <source>
        <dbReference type="EMBL" id="KAK9929657.1"/>
    </source>
</evidence>
<accession>A0AAW1X1W8</accession>
<organism evidence="1 2">
    <name type="scientific">Rubus argutus</name>
    <name type="common">Southern blackberry</name>
    <dbReference type="NCBI Taxonomy" id="59490"/>
    <lineage>
        <taxon>Eukaryota</taxon>
        <taxon>Viridiplantae</taxon>
        <taxon>Streptophyta</taxon>
        <taxon>Embryophyta</taxon>
        <taxon>Tracheophyta</taxon>
        <taxon>Spermatophyta</taxon>
        <taxon>Magnoliopsida</taxon>
        <taxon>eudicotyledons</taxon>
        <taxon>Gunneridae</taxon>
        <taxon>Pentapetalae</taxon>
        <taxon>rosids</taxon>
        <taxon>fabids</taxon>
        <taxon>Rosales</taxon>
        <taxon>Rosaceae</taxon>
        <taxon>Rosoideae</taxon>
        <taxon>Rosoideae incertae sedis</taxon>
        <taxon>Rubus</taxon>
    </lineage>
</organism>
<proteinExistence type="predicted"/>